<reference evidence="2" key="3">
    <citation type="submission" date="2020-06" db="EMBL/GenBank/DDBJ databases">
        <title>Helianthus annuus Genome sequencing and assembly Release 2.</title>
        <authorList>
            <person name="Gouzy J."/>
            <person name="Langlade N."/>
            <person name="Munos S."/>
        </authorList>
    </citation>
    <scope>NUCLEOTIDE SEQUENCE</scope>
    <source>
        <tissue evidence="2">Leaves</tissue>
    </source>
</reference>
<evidence type="ECO:0000313" key="3">
    <source>
        <dbReference type="EMBL" id="OTG15304.1"/>
    </source>
</evidence>
<organism evidence="3 4">
    <name type="scientific">Helianthus annuus</name>
    <name type="common">Common sunflower</name>
    <dbReference type="NCBI Taxonomy" id="4232"/>
    <lineage>
        <taxon>Eukaryota</taxon>
        <taxon>Viridiplantae</taxon>
        <taxon>Streptophyta</taxon>
        <taxon>Embryophyta</taxon>
        <taxon>Tracheophyta</taxon>
        <taxon>Spermatophyta</taxon>
        <taxon>Magnoliopsida</taxon>
        <taxon>eudicotyledons</taxon>
        <taxon>Gunneridae</taxon>
        <taxon>Pentapetalae</taxon>
        <taxon>asterids</taxon>
        <taxon>campanulids</taxon>
        <taxon>Asterales</taxon>
        <taxon>Asteraceae</taxon>
        <taxon>Asteroideae</taxon>
        <taxon>Heliantheae alliance</taxon>
        <taxon>Heliantheae</taxon>
        <taxon>Helianthus</taxon>
    </lineage>
</organism>
<dbReference type="OMA" id="KACLIME"/>
<feature type="compositionally biased region" description="Low complexity" evidence="1">
    <location>
        <begin position="310"/>
        <end position="324"/>
    </location>
</feature>
<keyword evidence="4" id="KW-1185">Reference proteome</keyword>
<feature type="compositionally biased region" description="Acidic residues" evidence="1">
    <location>
        <begin position="127"/>
        <end position="138"/>
    </location>
</feature>
<proteinExistence type="predicted"/>
<dbReference type="Gramene" id="mRNA:HanXRQr2_Chr09g0391001">
    <property type="protein sequence ID" value="CDS:HanXRQr2_Chr09g0391001.1"/>
    <property type="gene ID" value="HanXRQr2_Chr09g0391001"/>
</dbReference>
<dbReference type="EMBL" id="MNCJ02000324">
    <property type="protein sequence ID" value="KAF5791116.1"/>
    <property type="molecule type" value="Genomic_DNA"/>
</dbReference>
<dbReference type="EMBL" id="CM007898">
    <property type="protein sequence ID" value="OTG15304.1"/>
    <property type="molecule type" value="Genomic_DNA"/>
</dbReference>
<dbReference type="AlphaFoldDB" id="A0A251TWL3"/>
<dbReference type="InParanoid" id="A0A251TWL3"/>
<gene>
    <name evidence="3" type="ORF">HannXRQ_Chr09g0258951</name>
    <name evidence="2" type="ORF">HanXRQr2_Chr09g0391001</name>
</gene>
<feature type="compositionally biased region" description="Basic and acidic residues" evidence="1">
    <location>
        <begin position="139"/>
        <end position="155"/>
    </location>
</feature>
<evidence type="ECO:0000313" key="2">
    <source>
        <dbReference type="EMBL" id="KAF5791116.1"/>
    </source>
</evidence>
<evidence type="ECO:0000313" key="4">
    <source>
        <dbReference type="Proteomes" id="UP000215914"/>
    </source>
</evidence>
<evidence type="ECO:0000256" key="1">
    <source>
        <dbReference type="SAM" id="MobiDB-lite"/>
    </source>
</evidence>
<sequence length="405" mass="44621">MGSCFSKKTTTTTAIPLSPQNSDHHQPPHNAKNDQPVSKKELFVIKHRVSHEIDRHSDQETDQNPNPSSTTTTNTATTTTTGIGAGAIILQSDRLSRSNSAGRAQNPSRRRRHSRSKQSFDSQVDTNDADAEDNDGEDVLDHQHRQRNRNRESEVRVSSSGRYSSKERRISISPSRGSSSKERRISISPSRRSESPFSNKNLNSAGVGSGNRPAKMVSVPATDKSNNAGVGTVKRINVKRNVSPARRSIRVFTDDQSLEEGSSSRDGDWRRKSLVEIDNNAGRRARRRDTKRTRKLSRDLDVNPETGFESFDPSPSLSASVSQSPPSYASLLLEDIQNFHKKNTTNTATTQSSFAIPECVSKACLIMEAVADMNSNTSSLCSDDRWRNQTTVKKESSGTVVDGPV</sequence>
<feature type="compositionally biased region" description="Polar residues" evidence="1">
    <location>
        <begin position="1"/>
        <end position="21"/>
    </location>
</feature>
<reference evidence="2 4" key="1">
    <citation type="journal article" date="2017" name="Nature">
        <title>The sunflower genome provides insights into oil metabolism, flowering and Asterid evolution.</title>
        <authorList>
            <person name="Badouin H."/>
            <person name="Gouzy J."/>
            <person name="Grassa C.J."/>
            <person name="Murat F."/>
            <person name="Staton S.E."/>
            <person name="Cottret L."/>
            <person name="Lelandais-Briere C."/>
            <person name="Owens G.L."/>
            <person name="Carrere S."/>
            <person name="Mayjonade B."/>
            <person name="Legrand L."/>
            <person name="Gill N."/>
            <person name="Kane N.C."/>
            <person name="Bowers J.E."/>
            <person name="Hubner S."/>
            <person name="Bellec A."/>
            <person name="Berard A."/>
            <person name="Berges H."/>
            <person name="Blanchet N."/>
            <person name="Boniface M.C."/>
            <person name="Brunel D."/>
            <person name="Catrice O."/>
            <person name="Chaidir N."/>
            <person name="Claudel C."/>
            <person name="Donnadieu C."/>
            <person name="Faraut T."/>
            <person name="Fievet G."/>
            <person name="Helmstetter N."/>
            <person name="King M."/>
            <person name="Knapp S.J."/>
            <person name="Lai Z."/>
            <person name="Le Paslier M.C."/>
            <person name="Lippi Y."/>
            <person name="Lorenzon L."/>
            <person name="Mandel J.R."/>
            <person name="Marage G."/>
            <person name="Marchand G."/>
            <person name="Marquand E."/>
            <person name="Bret-Mestries E."/>
            <person name="Morien E."/>
            <person name="Nambeesan S."/>
            <person name="Nguyen T."/>
            <person name="Pegot-Espagnet P."/>
            <person name="Pouilly N."/>
            <person name="Raftis F."/>
            <person name="Sallet E."/>
            <person name="Schiex T."/>
            <person name="Thomas J."/>
            <person name="Vandecasteele C."/>
            <person name="Vares D."/>
            <person name="Vear F."/>
            <person name="Vautrin S."/>
            <person name="Crespi M."/>
            <person name="Mangin B."/>
            <person name="Burke J.M."/>
            <person name="Salse J."/>
            <person name="Munos S."/>
            <person name="Vincourt P."/>
            <person name="Rieseberg L.H."/>
            <person name="Langlade N.B."/>
        </authorList>
    </citation>
    <scope>NUCLEOTIDE SEQUENCE [LARGE SCALE GENOMIC DNA]</scope>
    <source>
        <strain evidence="4">cv. SF193</strain>
        <tissue evidence="2">Leaves</tissue>
    </source>
</reference>
<feature type="region of interest" description="Disordered" evidence="1">
    <location>
        <begin position="280"/>
        <end position="324"/>
    </location>
</feature>
<feature type="region of interest" description="Disordered" evidence="1">
    <location>
        <begin position="1"/>
        <end position="232"/>
    </location>
</feature>
<name>A0A251TWL3_HELAN</name>
<protein>
    <submittedName>
        <fullName evidence="3">Uncharacterized protein</fullName>
    </submittedName>
</protein>
<reference evidence="3" key="2">
    <citation type="submission" date="2017-02" db="EMBL/GenBank/DDBJ databases">
        <title>Sunflower complete genome.</title>
        <authorList>
            <person name="Langlade N."/>
            <person name="Munos S."/>
        </authorList>
    </citation>
    <scope>NUCLEOTIDE SEQUENCE [LARGE SCALE GENOMIC DNA]</scope>
    <source>
        <tissue evidence="3">Leaves</tissue>
    </source>
</reference>
<accession>A0A251TWL3</accession>
<feature type="compositionally biased region" description="Low complexity" evidence="1">
    <location>
        <begin position="70"/>
        <end position="89"/>
    </location>
</feature>
<dbReference type="PANTHER" id="PTHR34367">
    <property type="entry name" value="OS02G0734667 PROTEIN"/>
    <property type="match status" value="1"/>
</dbReference>
<dbReference type="Proteomes" id="UP000215914">
    <property type="component" value="Chromosome 9"/>
</dbReference>
<dbReference type="OrthoDB" id="1927466at2759"/>
<feature type="compositionally biased region" description="Polar residues" evidence="1">
    <location>
        <begin position="97"/>
        <end position="107"/>
    </location>
</feature>
<dbReference type="PANTHER" id="PTHR34367:SF1">
    <property type="entry name" value="OS04G0528600 PROTEIN"/>
    <property type="match status" value="1"/>
</dbReference>
<feature type="compositionally biased region" description="Basic and acidic residues" evidence="1">
    <location>
        <begin position="37"/>
        <end position="59"/>
    </location>
</feature>
<dbReference type="InterPro" id="IPR040412">
    <property type="entry name" value="At1g65710-like"/>
</dbReference>
<feature type="compositionally biased region" description="Low complexity" evidence="1">
    <location>
        <begin position="186"/>
        <end position="198"/>
    </location>
</feature>
<feature type="compositionally biased region" description="Basic residues" evidence="1">
    <location>
        <begin position="283"/>
        <end position="295"/>
    </location>
</feature>